<feature type="region of interest" description="Disordered" evidence="1">
    <location>
        <begin position="16"/>
        <end position="38"/>
    </location>
</feature>
<evidence type="ECO:0000313" key="2">
    <source>
        <dbReference type="EMBL" id="KAK9793235.1"/>
    </source>
</evidence>
<proteinExistence type="predicted"/>
<dbReference type="Proteomes" id="UP001465755">
    <property type="component" value="Unassembled WGS sequence"/>
</dbReference>
<dbReference type="AlphaFoldDB" id="A0AAW1NTS5"/>
<keyword evidence="3" id="KW-1185">Reference proteome</keyword>
<reference evidence="2 3" key="1">
    <citation type="journal article" date="2024" name="Nat. Commun.">
        <title>Phylogenomics reveals the evolutionary origins of lichenization in chlorophyte algae.</title>
        <authorList>
            <person name="Puginier C."/>
            <person name="Libourel C."/>
            <person name="Otte J."/>
            <person name="Skaloud P."/>
            <person name="Haon M."/>
            <person name="Grisel S."/>
            <person name="Petersen M."/>
            <person name="Berrin J.G."/>
            <person name="Delaux P.M."/>
            <person name="Dal Grande F."/>
            <person name="Keller J."/>
        </authorList>
    </citation>
    <scope>NUCLEOTIDE SEQUENCE [LARGE SCALE GENOMIC DNA]</scope>
    <source>
        <strain evidence="2 3">SAG 2036</strain>
    </source>
</reference>
<sequence>MGPRMLLAYALSADADAGSASPTDEGANFPTDATVSDTGRPRVRKHDLYWSFGADKVWDEVVQAGDVVVDATLYTAEDLAPKQAWPYHAQYLATLVGRQGTVIGFAKQV</sequence>
<accession>A0AAW1NTS5</accession>
<organism evidence="2 3">
    <name type="scientific">Symbiochloris irregularis</name>
    <dbReference type="NCBI Taxonomy" id="706552"/>
    <lineage>
        <taxon>Eukaryota</taxon>
        <taxon>Viridiplantae</taxon>
        <taxon>Chlorophyta</taxon>
        <taxon>core chlorophytes</taxon>
        <taxon>Trebouxiophyceae</taxon>
        <taxon>Trebouxiales</taxon>
        <taxon>Trebouxiaceae</taxon>
        <taxon>Symbiochloris</taxon>
    </lineage>
</organism>
<comment type="caution">
    <text evidence="2">The sequence shown here is derived from an EMBL/GenBank/DDBJ whole genome shotgun (WGS) entry which is preliminary data.</text>
</comment>
<evidence type="ECO:0000313" key="3">
    <source>
        <dbReference type="Proteomes" id="UP001465755"/>
    </source>
</evidence>
<gene>
    <name evidence="2" type="ORF">WJX73_010337</name>
</gene>
<dbReference type="EMBL" id="JALJOQ010000152">
    <property type="protein sequence ID" value="KAK9793235.1"/>
    <property type="molecule type" value="Genomic_DNA"/>
</dbReference>
<protein>
    <submittedName>
        <fullName evidence="2">Uncharacterized protein</fullName>
    </submittedName>
</protein>
<evidence type="ECO:0000256" key="1">
    <source>
        <dbReference type="SAM" id="MobiDB-lite"/>
    </source>
</evidence>
<name>A0AAW1NTS5_9CHLO</name>